<comment type="caution">
    <text evidence="2">The sequence shown here is derived from an EMBL/GenBank/DDBJ whole genome shotgun (WGS) entry which is preliminary data.</text>
</comment>
<keyword evidence="1" id="KW-1133">Transmembrane helix</keyword>
<dbReference type="AlphaFoldDB" id="A0A918I0L6"/>
<keyword evidence="1" id="KW-0472">Membrane</keyword>
<evidence type="ECO:0008006" key="4">
    <source>
        <dbReference type="Google" id="ProtNLM"/>
    </source>
</evidence>
<dbReference type="InterPro" id="IPR008407">
    <property type="entry name" value="Brnchd-chn_aa_trnsp_AzlD"/>
</dbReference>
<gene>
    <name evidence="2" type="ORF">GCM10010274_38890</name>
</gene>
<sequence length="104" mass="10926">MIPLTILLCGVVTFAVRYALFGPIGPEHLPTRIRSTLPYVMPAVLMAIIVPSVLLPAEGGDLKAAAPYLVGAVCGFGVGAFKKDAFFLVFAVAMAGFILTKFAL</sequence>
<keyword evidence="1" id="KW-0812">Transmembrane</keyword>
<dbReference type="Pfam" id="PF05437">
    <property type="entry name" value="AzlD"/>
    <property type="match status" value="1"/>
</dbReference>
<evidence type="ECO:0000313" key="3">
    <source>
        <dbReference type="Proteomes" id="UP000636661"/>
    </source>
</evidence>
<evidence type="ECO:0000256" key="1">
    <source>
        <dbReference type="SAM" id="Phobius"/>
    </source>
</evidence>
<dbReference type="Proteomes" id="UP000636661">
    <property type="component" value="Unassembled WGS sequence"/>
</dbReference>
<proteinExistence type="predicted"/>
<name>A0A918I0L6_9ACTN</name>
<feature type="transmembrane region" description="Helical" evidence="1">
    <location>
        <begin position="37"/>
        <end position="55"/>
    </location>
</feature>
<protein>
    <recommendedName>
        <fullName evidence="4">Branched-chain amino acid transport protein</fullName>
    </recommendedName>
</protein>
<feature type="transmembrane region" description="Helical" evidence="1">
    <location>
        <begin position="62"/>
        <end position="79"/>
    </location>
</feature>
<reference evidence="2" key="1">
    <citation type="journal article" date="2014" name="Int. J. Syst. Evol. Microbiol.">
        <title>Complete genome sequence of Corynebacterium casei LMG S-19264T (=DSM 44701T), isolated from a smear-ripened cheese.</title>
        <authorList>
            <consortium name="US DOE Joint Genome Institute (JGI-PGF)"/>
            <person name="Walter F."/>
            <person name="Albersmeier A."/>
            <person name="Kalinowski J."/>
            <person name="Ruckert C."/>
        </authorList>
    </citation>
    <scope>NUCLEOTIDE SEQUENCE</scope>
    <source>
        <strain evidence="2">JCM 4391</strain>
    </source>
</reference>
<reference evidence="2" key="2">
    <citation type="submission" date="2020-09" db="EMBL/GenBank/DDBJ databases">
        <authorList>
            <person name="Sun Q."/>
            <person name="Ohkuma M."/>
        </authorList>
    </citation>
    <scope>NUCLEOTIDE SEQUENCE</scope>
    <source>
        <strain evidence="2">JCM 4391</strain>
    </source>
</reference>
<accession>A0A918I0L6</accession>
<keyword evidence="3" id="KW-1185">Reference proteome</keyword>
<dbReference type="RefSeq" id="WP_189552132.1">
    <property type="nucleotide sequence ID" value="NZ_BMTP01000009.1"/>
</dbReference>
<organism evidence="2 3">
    <name type="scientific">Streptomyces lavendofoliae</name>
    <dbReference type="NCBI Taxonomy" id="67314"/>
    <lineage>
        <taxon>Bacteria</taxon>
        <taxon>Bacillati</taxon>
        <taxon>Actinomycetota</taxon>
        <taxon>Actinomycetes</taxon>
        <taxon>Kitasatosporales</taxon>
        <taxon>Streptomycetaceae</taxon>
        <taxon>Streptomyces</taxon>
    </lineage>
</organism>
<feature type="transmembrane region" description="Helical" evidence="1">
    <location>
        <begin position="85"/>
        <end position="103"/>
    </location>
</feature>
<evidence type="ECO:0000313" key="2">
    <source>
        <dbReference type="EMBL" id="GGU46675.1"/>
    </source>
</evidence>
<dbReference type="EMBL" id="BMTP01000009">
    <property type="protein sequence ID" value="GGU46675.1"/>
    <property type="molecule type" value="Genomic_DNA"/>
</dbReference>